<sequence>MKFFVFIFVLIDFVLLDVSIWDGKNYNKEIILKLMPYIYKNFSTIFNSSNTNDRLKKDIKIFDHIIFKNVLIYPIDVTRISSENNGIHIYSLHNGIQIIFTTNSKLESLHFTYDAYCHLTSCEIGLFLYTNYNLNGGSDLIKNQYLQYINVIYVKLIKSSNEYLLAKIKIKANHFPLMLCPFKNWVAKESMLEFHSNEENGIQFDKLNKRNILVPIYERNEGENKYKCGNLKYLDGEILDIGFELEISKNLLEDLKVRKIDIYKDSLVCSTGDKEADFYHFLYNDNNKTNIKMKFIDIKSLKNVSLYHNNKIYLYNIFNDQIVKLKNYGFTNITKGDSIEVPRIEPSCVIHIKPIHGKLVLKRIDSKYIDMEKNFLSDIKIWYIKENLLDKNIQFECEIEIENKIVRLSVENFYKETFKVSLLFDDGSIKGREIKDIKFTRDFNNFGKYECKLEPVIGNNLYNDSEKIQRLSFETIPAQEDMFREVLKWSNDSQINIKCKINLENFAKIINMKVLINYEHIYDRLNKKDRKYFSEKDNYVIFKHRKLVKKNIEKANFECFYKSQNGVKFSIKNKGTMVDNETKSNEGNLFNNNNITLVISIASITIILILVIIVVTEIVVIRKAKKKNELHHKDSKKDKEKRIEKNRKEKSDLESSDSSGKSLESIVKISKISNTRKFSKTHRYYIK</sequence>
<evidence type="ECO:0000256" key="3">
    <source>
        <dbReference type="SAM" id="SignalP"/>
    </source>
</evidence>
<feature type="compositionally biased region" description="Basic and acidic residues" evidence="1">
    <location>
        <begin position="631"/>
        <end position="653"/>
    </location>
</feature>
<evidence type="ECO:0000313" key="5">
    <source>
        <dbReference type="WBParaSite" id="PTRK_0000269400.1"/>
    </source>
</evidence>
<feature type="transmembrane region" description="Helical" evidence="2">
    <location>
        <begin position="597"/>
        <end position="621"/>
    </location>
</feature>
<accession>A0A0N4Z6B2</accession>
<evidence type="ECO:0000313" key="4">
    <source>
        <dbReference type="Proteomes" id="UP000038045"/>
    </source>
</evidence>
<proteinExistence type="predicted"/>
<name>A0A0N4Z6B2_PARTI</name>
<organism evidence="4 5">
    <name type="scientific">Parastrongyloides trichosuri</name>
    <name type="common">Possum-specific nematode worm</name>
    <dbReference type="NCBI Taxonomy" id="131310"/>
    <lineage>
        <taxon>Eukaryota</taxon>
        <taxon>Metazoa</taxon>
        <taxon>Ecdysozoa</taxon>
        <taxon>Nematoda</taxon>
        <taxon>Chromadorea</taxon>
        <taxon>Rhabditida</taxon>
        <taxon>Tylenchina</taxon>
        <taxon>Panagrolaimomorpha</taxon>
        <taxon>Strongyloidoidea</taxon>
        <taxon>Strongyloididae</taxon>
        <taxon>Parastrongyloides</taxon>
    </lineage>
</organism>
<dbReference type="Proteomes" id="UP000038045">
    <property type="component" value="Unplaced"/>
</dbReference>
<protein>
    <submittedName>
        <fullName evidence="5">Ig-like domain-containing protein</fullName>
    </submittedName>
</protein>
<evidence type="ECO:0000256" key="1">
    <source>
        <dbReference type="SAM" id="MobiDB-lite"/>
    </source>
</evidence>
<keyword evidence="3" id="KW-0732">Signal</keyword>
<dbReference type="AlphaFoldDB" id="A0A0N4Z6B2"/>
<reference evidence="5" key="1">
    <citation type="submission" date="2017-02" db="UniProtKB">
        <authorList>
            <consortium name="WormBaseParasite"/>
        </authorList>
    </citation>
    <scope>IDENTIFICATION</scope>
</reference>
<feature type="signal peptide" evidence="3">
    <location>
        <begin position="1"/>
        <end position="16"/>
    </location>
</feature>
<feature type="region of interest" description="Disordered" evidence="1">
    <location>
        <begin position="629"/>
        <end position="663"/>
    </location>
</feature>
<dbReference type="WBParaSite" id="PTRK_0000269400.1">
    <property type="protein sequence ID" value="PTRK_0000269400.1"/>
    <property type="gene ID" value="PTRK_0000269400"/>
</dbReference>
<feature type="chain" id="PRO_5005891181" evidence="3">
    <location>
        <begin position="17"/>
        <end position="687"/>
    </location>
</feature>
<keyword evidence="2" id="KW-0812">Transmembrane</keyword>
<keyword evidence="2" id="KW-0472">Membrane</keyword>
<keyword evidence="4" id="KW-1185">Reference proteome</keyword>
<keyword evidence="2" id="KW-1133">Transmembrane helix</keyword>
<evidence type="ECO:0000256" key="2">
    <source>
        <dbReference type="SAM" id="Phobius"/>
    </source>
</evidence>